<dbReference type="PANTHER" id="PTHR46889">
    <property type="entry name" value="TRANSPOSASE INSF FOR INSERTION SEQUENCE IS3B-RELATED"/>
    <property type="match status" value="1"/>
</dbReference>
<dbReference type="EMBL" id="NPZB01000001">
    <property type="protein sequence ID" value="PNS09212.1"/>
    <property type="molecule type" value="Genomic_DNA"/>
</dbReference>
<evidence type="ECO:0000313" key="2">
    <source>
        <dbReference type="Proteomes" id="UP000236220"/>
    </source>
</evidence>
<protein>
    <submittedName>
        <fullName evidence="1">Integrase core domain-containing protein</fullName>
    </submittedName>
</protein>
<sequence length="52" mass="6243">MSRHGNYQDNAVTESFISALKKEQIKRRIYPDREAARSDVFDHIEIFYNLIR</sequence>
<accession>A0A2K1Q2F2</accession>
<dbReference type="AlphaFoldDB" id="A0A2K1Q2F2"/>
<dbReference type="Proteomes" id="UP000236220">
    <property type="component" value="Unassembled WGS sequence"/>
</dbReference>
<reference evidence="1 2" key="1">
    <citation type="submission" date="2017-08" db="EMBL/GenBank/DDBJ databases">
        <title>Lysobacter sylvestris genome.</title>
        <authorList>
            <person name="Zhang D.-C."/>
            <person name="Albuquerque L."/>
            <person name="Franca L."/>
            <person name="Froufe H.J.C."/>
            <person name="Barroso C."/>
            <person name="Egas C."/>
            <person name="Da Costa M."/>
            <person name="Margesin R."/>
        </authorList>
    </citation>
    <scope>NUCLEOTIDE SEQUENCE [LARGE SCALE GENOMIC DNA]</scope>
    <source>
        <strain evidence="1 2">AM20-91</strain>
    </source>
</reference>
<dbReference type="InterPro" id="IPR050900">
    <property type="entry name" value="Transposase_IS3/IS150/IS904"/>
</dbReference>
<organism evidence="1 2">
    <name type="scientific">Solilutibacter silvestris</name>
    <dbReference type="NCBI Taxonomy" id="1645665"/>
    <lineage>
        <taxon>Bacteria</taxon>
        <taxon>Pseudomonadati</taxon>
        <taxon>Pseudomonadota</taxon>
        <taxon>Gammaproteobacteria</taxon>
        <taxon>Lysobacterales</taxon>
        <taxon>Lysobacteraceae</taxon>
        <taxon>Solilutibacter</taxon>
    </lineage>
</organism>
<name>A0A2K1Q2F2_9GAMM</name>
<keyword evidence="2" id="KW-1185">Reference proteome</keyword>
<gene>
    <name evidence="1" type="ORF">Lysil_0841</name>
</gene>
<dbReference type="PANTHER" id="PTHR46889:SF4">
    <property type="entry name" value="TRANSPOSASE INSO FOR INSERTION SEQUENCE ELEMENT IS911B-RELATED"/>
    <property type="match status" value="1"/>
</dbReference>
<evidence type="ECO:0000313" key="1">
    <source>
        <dbReference type="EMBL" id="PNS09212.1"/>
    </source>
</evidence>
<comment type="caution">
    <text evidence="1">The sequence shown here is derived from an EMBL/GenBank/DDBJ whole genome shotgun (WGS) entry which is preliminary data.</text>
</comment>
<proteinExistence type="predicted"/>